<evidence type="ECO:0008006" key="3">
    <source>
        <dbReference type="Google" id="ProtNLM"/>
    </source>
</evidence>
<dbReference type="RefSeq" id="WP_396680159.1">
    <property type="nucleotide sequence ID" value="NZ_JBIRPU010000009.1"/>
</dbReference>
<dbReference type="Proteomes" id="UP001611075">
    <property type="component" value="Unassembled WGS sequence"/>
</dbReference>
<sequence length="65" mass="7471">MHVEIDGAHHMDVREWAADMRRQNDVWTAGDRILRFPAWLVRARPDEVAATLRRALLAAGWHPSA</sequence>
<evidence type="ECO:0000313" key="2">
    <source>
        <dbReference type="Proteomes" id="UP001611075"/>
    </source>
</evidence>
<keyword evidence="2" id="KW-1185">Reference proteome</keyword>
<comment type="caution">
    <text evidence="1">The sequence shown here is derived from an EMBL/GenBank/DDBJ whole genome shotgun (WGS) entry which is preliminary data.</text>
</comment>
<gene>
    <name evidence="1" type="ORF">ACH4OY_15825</name>
</gene>
<reference evidence="1 2" key="1">
    <citation type="submission" date="2024-10" db="EMBL/GenBank/DDBJ databases">
        <title>The Natural Products Discovery Center: Release of the First 8490 Sequenced Strains for Exploring Actinobacteria Biosynthetic Diversity.</title>
        <authorList>
            <person name="Kalkreuter E."/>
            <person name="Kautsar S.A."/>
            <person name="Yang D."/>
            <person name="Bader C.D."/>
            <person name="Teijaro C.N."/>
            <person name="Fluegel L."/>
            <person name="Davis C.M."/>
            <person name="Simpson J.R."/>
            <person name="Lauterbach L."/>
            <person name="Steele A.D."/>
            <person name="Gui C."/>
            <person name="Meng S."/>
            <person name="Li G."/>
            <person name="Viehrig K."/>
            <person name="Ye F."/>
            <person name="Su P."/>
            <person name="Kiefer A.F."/>
            <person name="Nichols A."/>
            <person name="Cepeda A.J."/>
            <person name="Yan W."/>
            <person name="Fan B."/>
            <person name="Jiang Y."/>
            <person name="Adhikari A."/>
            <person name="Zheng C.-J."/>
            <person name="Schuster L."/>
            <person name="Cowan T.M."/>
            <person name="Smanski M.J."/>
            <person name="Chevrette M.G."/>
            <person name="De Carvalho L.P.S."/>
            <person name="Shen B."/>
        </authorList>
    </citation>
    <scope>NUCLEOTIDE SEQUENCE [LARGE SCALE GENOMIC DNA]</scope>
    <source>
        <strain evidence="1 2">NPDC021253</strain>
    </source>
</reference>
<accession>A0ABW7SKB5</accession>
<proteinExistence type="predicted"/>
<organism evidence="1 2">
    <name type="scientific">Micromonospora rubida</name>
    <dbReference type="NCBI Taxonomy" id="2697657"/>
    <lineage>
        <taxon>Bacteria</taxon>
        <taxon>Bacillati</taxon>
        <taxon>Actinomycetota</taxon>
        <taxon>Actinomycetes</taxon>
        <taxon>Micromonosporales</taxon>
        <taxon>Micromonosporaceae</taxon>
        <taxon>Micromonospora</taxon>
    </lineage>
</organism>
<protein>
    <recommendedName>
        <fullName evidence="3">DUF559 domain-containing protein</fullName>
    </recommendedName>
</protein>
<name>A0ABW7SKB5_9ACTN</name>
<evidence type="ECO:0000313" key="1">
    <source>
        <dbReference type="EMBL" id="MFI0794133.1"/>
    </source>
</evidence>
<dbReference type="EMBL" id="JBIRPU010000009">
    <property type="protein sequence ID" value="MFI0794133.1"/>
    <property type="molecule type" value="Genomic_DNA"/>
</dbReference>